<dbReference type="InterPro" id="IPR036388">
    <property type="entry name" value="WH-like_DNA-bd_sf"/>
</dbReference>
<dbReference type="KEGG" id="apel:CA267_014500"/>
<dbReference type="PANTHER" id="PTHR30346:SF0">
    <property type="entry name" value="HCA OPERON TRANSCRIPTIONAL ACTIVATOR HCAR"/>
    <property type="match status" value="1"/>
</dbReference>
<evidence type="ECO:0000256" key="3">
    <source>
        <dbReference type="ARBA" id="ARBA00019365"/>
    </source>
</evidence>
<dbReference type="OrthoDB" id="155872at2"/>
<dbReference type="AlphaFoldDB" id="A0A6M4MFP1"/>
<dbReference type="InterPro" id="IPR037406">
    <property type="entry name" value="MetR_PBP2"/>
</dbReference>
<keyword evidence="6" id="KW-0805">Transcription regulation</keyword>
<evidence type="ECO:0000313" key="11">
    <source>
        <dbReference type="EMBL" id="QJR81882.1"/>
    </source>
</evidence>
<keyword evidence="8" id="KW-0804">Transcription</keyword>
<dbReference type="PRINTS" id="PR00039">
    <property type="entry name" value="HTHLYSR"/>
</dbReference>
<dbReference type="Proteomes" id="UP000219285">
    <property type="component" value="Chromosome"/>
</dbReference>
<keyword evidence="12" id="KW-1185">Reference proteome</keyword>
<dbReference type="GO" id="GO:0003677">
    <property type="term" value="F:DNA binding"/>
    <property type="evidence" value="ECO:0007669"/>
    <property type="project" value="UniProtKB-KW"/>
</dbReference>
<dbReference type="RefSeq" id="WP_075610556.1">
    <property type="nucleotide sequence ID" value="NZ_CP052766.1"/>
</dbReference>
<dbReference type="PROSITE" id="PS50931">
    <property type="entry name" value="HTH_LYSR"/>
    <property type="match status" value="1"/>
</dbReference>
<feature type="domain" description="HTH lysR-type" evidence="10">
    <location>
        <begin position="1"/>
        <end position="59"/>
    </location>
</feature>
<keyword evidence="7" id="KW-0238">DNA-binding</keyword>
<evidence type="ECO:0000259" key="10">
    <source>
        <dbReference type="PROSITE" id="PS50931"/>
    </source>
</evidence>
<keyword evidence="9" id="KW-0486">Methionine biosynthesis</keyword>
<reference evidence="12" key="1">
    <citation type="submission" date="2014-12" db="EMBL/GenBank/DDBJ databases">
        <title>Complete genome sequence of a multi-drug resistant Klebsiella pneumoniae.</title>
        <authorList>
            <person name="Hua X."/>
            <person name="Chen Q."/>
            <person name="Li X."/>
            <person name="Feng Y."/>
            <person name="Ruan Z."/>
            <person name="Yu Y."/>
        </authorList>
    </citation>
    <scope>NUCLEOTIDE SEQUENCE [LARGE SCALE GENOMIC DNA]</scope>
    <source>
        <strain evidence="12">5.12</strain>
    </source>
</reference>
<dbReference type="InterPro" id="IPR036390">
    <property type="entry name" value="WH_DNA-bd_sf"/>
</dbReference>
<dbReference type="Gene3D" id="3.40.190.10">
    <property type="entry name" value="Periplasmic binding protein-like II"/>
    <property type="match status" value="1"/>
</dbReference>
<evidence type="ECO:0000313" key="12">
    <source>
        <dbReference type="Proteomes" id="UP000219285"/>
    </source>
</evidence>
<accession>A0A6M4MFP1</accession>
<sequence>MIERQHLRIVAMIAKKGTLTDAAAALHLTQSALSHGMKKLELEFGVALWHKDGRRLRLSNAGESLLNLAERILPQFENTEEHLAQIAAGKKGVLRIGMECHPCYQWLLKVVKPFLTQFPTVDVDVRQAFKFGGLQALHGYEIDLLLTPDPLFIPTITYVPVFQYEQVLVVANDHPLATKPWVRPQDLANDTLITYPVEPSRLDIFAQFMTPAGGSVKRHKTIETTEILLQMVSAGRGISALPRWLVEEHSQSLPITPVRLGEDGLSKALHIGYRSKDASADYFTAFLEMAKEIGASTQSA</sequence>
<organism evidence="11 12">
    <name type="scientific">Alteromonas pelagimontana</name>
    <dbReference type="NCBI Taxonomy" id="1858656"/>
    <lineage>
        <taxon>Bacteria</taxon>
        <taxon>Pseudomonadati</taxon>
        <taxon>Pseudomonadota</taxon>
        <taxon>Gammaproteobacteria</taxon>
        <taxon>Alteromonadales</taxon>
        <taxon>Alteromonadaceae</taxon>
        <taxon>Alteromonas/Salinimonas group</taxon>
        <taxon>Alteromonas</taxon>
    </lineage>
</organism>
<dbReference type="CDD" id="cd08441">
    <property type="entry name" value="PBP2_MetR"/>
    <property type="match status" value="1"/>
</dbReference>
<dbReference type="GO" id="GO:0005737">
    <property type="term" value="C:cytoplasm"/>
    <property type="evidence" value="ECO:0007669"/>
    <property type="project" value="UniProtKB-SubCell"/>
</dbReference>
<evidence type="ECO:0000256" key="2">
    <source>
        <dbReference type="ARBA" id="ARBA00009437"/>
    </source>
</evidence>
<dbReference type="InterPro" id="IPR005119">
    <property type="entry name" value="LysR_subst-bd"/>
</dbReference>
<dbReference type="Gene3D" id="1.10.10.10">
    <property type="entry name" value="Winged helix-like DNA-binding domain superfamily/Winged helix DNA-binding domain"/>
    <property type="match status" value="1"/>
</dbReference>
<evidence type="ECO:0000256" key="4">
    <source>
        <dbReference type="ARBA" id="ARBA00022490"/>
    </source>
</evidence>
<comment type="similarity">
    <text evidence="2">Belongs to the LysR transcriptional regulatory family.</text>
</comment>
<dbReference type="InterPro" id="IPR000847">
    <property type="entry name" value="LysR_HTH_N"/>
</dbReference>
<gene>
    <name evidence="11" type="ORF">CA267_014500</name>
</gene>
<dbReference type="EMBL" id="CP052766">
    <property type="protein sequence ID" value="QJR81882.1"/>
    <property type="molecule type" value="Genomic_DNA"/>
</dbReference>
<dbReference type="SUPFAM" id="SSF46785">
    <property type="entry name" value="Winged helix' DNA-binding domain"/>
    <property type="match status" value="1"/>
</dbReference>
<evidence type="ECO:0000256" key="9">
    <source>
        <dbReference type="ARBA" id="ARBA00023167"/>
    </source>
</evidence>
<evidence type="ECO:0000256" key="7">
    <source>
        <dbReference type="ARBA" id="ARBA00023125"/>
    </source>
</evidence>
<dbReference type="GO" id="GO:0009086">
    <property type="term" value="P:methionine biosynthetic process"/>
    <property type="evidence" value="ECO:0007669"/>
    <property type="project" value="UniProtKB-KW"/>
</dbReference>
<dbReference type="PANTHER" id="PTHR30346">
    <property type="entry name" value="TRANSCRIPTIONAL DUAL REGULATOR HCAR-RELATED"/>
    <property type="match status" value="1"/>
</dbReference>
<evidence type="ECO:0000256" key="1">
    <source>
        <dbReference type="ARBA" id="ARBA00004496"/>
    </source>
</evidence>
<protein>
    <recommendedName>
        <fullName evidence="3">HTH-type transcriptional regulator MetR</fullName>
    </recommendedName>
</protein>
<name>A0A6M4MFP1_9ALTE</name>
<evidence type="ECO:0000256" key="8">
    <source>
        <dbReference type="ARBA" id="ARBA00023163"/>
    </source>
</evidence>
<keyword evidence="4" id="KW-0963">Cytoplasm</keyword>
<dbReference type="GO" id="GO:0032993">
    <property type="term" value="C:protein-DNA complex"/>
    <property type="evidence" value="ECO:0007669"/>
    <property type="project" value="TreeGrafter"/>
</dbReference>
<keyword evidence="5" id="KW-0028">Amino-acid biosynthesis</keyword>
<dbReference type="GO" id="GO:0003700">
    <property type="term" value="F:DNA-binding transcription factor activity"/>
    <property type="evidence" value="ECO:0007669"/>
    <property type="project" value="InterPro"/>
</dbReference>
<dbReference type="Pfam" id="PF03466">
    <property type="entry name" value="LysR_substrate"/>
    <property type="match status" value="1"/>
</dbReference>
<evidence type="ECO:0000256" key="6">
    <source>
        <dbReference type="ARBA" id="ARBA00023015"/>
    </source>
</evidence>
<comment type="subcellular location">
    <subcellularLocation>
        <location evidence="1">Cytoplasm</location>
    </subcellularLocation>
</comment>
<evidence type="ECO:0000256" key="5">
    <source>
        <dbReference type="ARBA" id="ARBA00022605"/>
    </source>
</evidence>
<proteinExistence type="inferred from homology"/>
<dbReference type="SUPFAM" id="SSF53850">
    <property type="entry name" value="Periplasmic binding protein-like II"/>
    <property type="match status" value="1"/>
</dbReference>
<dbReference type="Pfam" id="PF00126">
    <property type="entry name" value="HTH_1"/>
    <property type="match status" value="1"/>
</dbReference>
<reference evidence="11 12" key="2">
    <citation type="submission" date="2020-04" db="EMBL/GenBank/DDBJ databases">
        <title>Complete genome sequence of Alteromonas pelagimontana 5.12T.</title>
        <authorList>
            <person name="Sinha R.K."/>
            <person name="Krishnan K.P."/>
            <person name="Kurian J.P."/>
        </authorList>
    </citation>
    <scope>NUCLEOTIDE SEQUENCE [LARGE SCALE GENOMIC DNA]</scope>
    <source>
        <strain evidence="11 12">5.12</strain>
    </source>
</reference>